<dbReference type="InterPro" id="IPR050833">
    <property type="entry name" value="Poly_Biosynth_Transport"/>
</dbReference>
<feature type="transmembrane region" description="Helical" evidence="6">
    <location>
        <begin position="186"/>
        <end position="206"/>
    </location>
</feature>
<name>A0ABM8IDB7_9BACE</name>
<feature type="transmembrane region" description="Helical" evidence="6">
    <location>
        <begin position="380"/>
        <end position="397"/>
    </location>
</feature>
<dbReference type="Proteomes" id="UP001496674">
    <property type="component" value="Chromosome"/>
</dbReference>
<evidence type="ECO:0000256" key="2">
    <source>
        <dbReference type="ARBA" id="ARBA00022475"/>
    </source>
</evidence>
<evidence type="ECO:0000313" key="8">
    <source>
        <dbReference type="Proteomes" id="UP001496674"/>
    </source>
</evidence>
<protein>
    <submittedName>
        <fullName evidence="7">O-antigen translocase</fullName>
    </submittedName>
</protein>
<feature type="transmembrane region" description="Helical" evidence="6">
    <location>
        <begin position="97"/>
        <end position="121"/>
    </location>
</feature>
<dbReference type="PANTHER" id="PTHR30250">
    <property type="entry name" value="PST FAMILY PREDICTED COLANIC ACID TRANSPORTER"/>
    <property type="match status" value="1"/>
</dbReference>
<feature type="transmembrane region" description="Helical" evidence="6">
    <location>
        <begin position="265"/>
        <end position="284"/>
    </location>
</feature>
<feature type="transmembrane region" description="Helical" evidence="6">
    <location>
        <begin position="127"/>
        <end position="145"/>
    </location>
</feature>
<organism evidence="7 8">
    <name type="scientific">Bacteroides sedimenti</name>
    <dbReference type="NCBI Taxonomy" id="2136147"/>
    <lineage>
        <taxon>Bacteria</taxon>
        <taxon>Pseudomonadati</taxon>
        <taxon>Bacteroidota</taxon>
        <taxon>Bacteroidia</taxon>
        <taxon>Bacteroidales</taxon>
        <taxon>Bacteroidaceae</taxon>
        <taxon>Bacteroides</taxon>
    </lineage>
</organism>
<dbReference type="CDD" id="cd13125">
    <property type="entry name" value="MATE_like_10"/>
    <property type="match status" value="1"/>
</dbReference>
<dbReference type="RefSeq" id="WP_353332474.1">
    <property type="nucleotide sequence ID" value="NZ_AP028055.1"/>
</dbReference>
<keyword evidence="2" id="KW-1003">Cell membrane</keyword>
<keyword evidence="8" id="KW-1185">Reference proteome</keyword>
<feature type="transmembrane region" description="Helical" evidence="6">
    <location>
        <begin position="311"/>
        <end position="334"/>
    </location>
</feature>
<evidence type="ECO:0000256" key="4">
    <source>
        <dbReference type="ARBA" id="ARBA00022989"/>
    </source>
</evidence>
<feature type="transmembrane region" description="Helical" evidence="6">
    <location>
        <begin position="346"/>
        <end position="368"/>
    </location>
</feature>
<feature type="transmembrane region" description="Helical" evidence="6">
    <location>
        <begin position="403"/>
        <end position="421"/>
    </location>
</feature>
<dbReference type="InterPro" id="IPR044550">
    <property type="entry name" value="WzxE"/>
</dbReference>
<reference evidence="7 8" key="1">
    <citation type="submission" date="2023-04" db="EMBL/GenBank/DDBJ databases">
        <title>Draft genome sequence of acteroides sedimenti strain YN3PY1.</title>
        <authorList>
            <person name="Yoshida N."/>
        </authorList>
    </citation>
    <scope>NUCLEOTIDE SEQUENCE [LARGE SCALE GENOMIC DNA]</scope>
    <source>
        <strain evidence="7 8">YN3PY1</strain>
    </source>
</reference>
<keyword evidence="5 6" id="KW-0472">Membrane</keyword>
<keyword evidence="3 6" id="KW-0812">Transmembrane</keyword>
<feature type="transmembrane region" description="Helical" evidence="6">
    <location>
        <begin position="12"/>
        <end position="33"/>
    </location>
</feature>
<sequence>MSDELDKKSYKQSLKATSLFGGVQIYNIVIGIVRSKFVAIFLGPAGMGITGLLSSTTGIINALTNMGLSTSAVRDISVANKGGDIERISKVVRVFRTLVWATGLIGTLICLALSPLLSHITFGNYDYTVAFIILSVTLLFTQLTSGQNTLLQGMQQYAFMAKSNVIGSTIGLFITVPLYYFWRVDAIVPVLVITSVVSLSLSYYFSRKVKIRRVHIEKKDLFVEGRIMIRMGFFIGIQGILSLIAAYGIRIFIRHFGGVADVGLYSAGFTIVNTYVGLIFSAMATDYYPRLSALSADEIGFRKAINQQMEISLLLSAPVVASFIIFIKPVITLLYSSKFIPIEGMIYWAIFATFFKATSWSLGFSFLAKGDTKAFMWNELCSTIYTLFLNLTCYYWMGLTGLGLSLFASYLIYFIQVLVICGRRYGFNVNGKVYRIFIPQFLISCVCILLVLISPMIIRYIVGGLLVLISFLHSYRELDRRIEIGKLIKYKLFKR</sequence>
<feature type="transmembrane region" description="Helical" evidence="6">
    <location>
        <begin position="157"/>
        <end position="180"/>
    </location>
</feature>
<proteinExistence type="predicted"/>
<feature type="transmembrane region" description="Helical" evidence="6">
    <location>
        <begin position="227"/>
        <end position="253"/>
    </location>
</feature>
<feature type="transmembrane region" description="Helical" evidence="6">
    <location>
        <begin position="457"/>
        <end position="475"/>
    </location>
</feature>
<evidence type="ECO:0000256" key="1">
    <source>
        <dbReference type="ARBA" id="ARBA00004651"/>
    </source>
</evidence>
<gene>
    <name evidence="7" type="ORF">BSYN_02210</name>
</gene>
<evidence type="ECO:0000256" key="6">
    <source>
        <dbReference type="SAM" id="Phobius"/>
    </source>
</evidence>
<keyword evidence="4 6" id="KW-1133">Transmembrane helix</keyword>
<evidence type="ECO:0000256" key="5">
    <source>
        <dbReference type="ARBA" id="ARBA00023136"/>
    </source>
</evidence>
<evidence type="ECO:0000256" key="3">
    <source>
        <dbReference type="ARBA" id="ARBA00022692"/>
    </source>
</evidence>
<feature type="transmembrane region" description="Helical" evidence="6">
    <location>
        <begin position="433"/>
        <end position="451"/>
    </location>
</feature>
<accession>A0ABM8IDB7</accession>
<comment type="subcellular location">
    <subcellularLocation>
        <location evidence="1">Cell membrane</location>
        <topology evidence="1">Multi-pass membrane protein</topology>
    </subcellularLocation>
</comment>
<feature type="transmembrane region" description="Helical" evidence="6">
    <location>
        <begin position="39"/>
        <end position="64"/>
    </location>
</feature>
<dbReference type="Pfam" id="PF13440">
    <property type="entry name" value="Polysacc_synt_3"/>
    <property type="match status" value="1"/>
</dbReference>
<dbReference type="PANTHER" id="PTHR30250:SF11">
    <property type="entry name" value="O-ANTIGEN TRANSPORTER-RELATED"/>
    <property type="match status" value="1"/>
</dbReference>
<dbReference type="EMBL" id="AP028055">
    <property type="protein sequence ID" value="BEG97956.1"/>
    <property type="molecule type" value="Genomic_DNA"/>
</dbReference>
<evidence type="ECO:0000313" key="7">
    <source>
        <dbReference type="EMBL" id="BEG97956.1"/>
    </source>
</evidence>